<comment type="caution">
    <text evidence="3">The sequence shown here is derived from an EMBL/GenBank/DDBJ whole genome shotgun (WGS) entry which is preliminary data.</text>
</comment>
<evidence type="ECO:0000259" key="2">
    <source>
        <dbReference type="SMART" id="SM01360"/>
    </source>
</evidence>
<dbReference type="Pfam" id="PF13715">
    <property type="entry name" value="CarbopepD_reg_2"/>
    <property type="match status" value="1"/>
</dbReference>
<dbReference type="InterPro" id="IPR051802">
    <property type="entry name" value="YfhM-like"/>
</dbReference>
<proteinExistence type="inferred from homology"/>
<dbReference type="InterPro" id="IPR023997">
    <property type="entry name" value="TonB-dep_OMP_SusC/RagA_CS"/>
</dbReference>
<dbReference type="Gene3D" id="1.50.10.20">
    <property type="match status" value="1"/>
</dbReference>
<feature type="domain" description="Alpha-2-macroglobulin" evidence="2">
    <location>
        <begin position="1416"/>
        <end position="1506"/>
    </location>
</feature>
<dbReference type="Gene3D" id="2.60.40.1120">
    <property type="entry name" value="Carboxypeptidase-like, regulatory domain"/>
    <property type="match status" value="1"/>
</dbReference>
<evidence type="ECO:0000256" key="1">
    <source>
        <dbReference type="ARBA" id="ARBA00010556"/>
    </source>
</evidence>
<keyword evidence="4" id="KW-1185">Reference proteome</keyword>
<dbReference type="InterPro" id="IPR002890">
    <property type="entry name" value="MG2"/>
</dbReference>
<protein>
    <recommendedName>
        <fullName evidence="2">Alpha-2-macroglobulin domain-containing protein</fullName>
    </recommendedName>
</protein>
<dbReference type="InterPro" id="IPR037066">
    <property type="entry name" value="Plug_dom_sf"/>
</dbReference>
<dbReference type="Proteomes" id="UP000636010">
    <property type="component" value="Unassembled WGS sequence"/>
</dbReference>
<dbReference type="InterPro" id="IPR001599">
    <property type="entry name" value="Macroglobln_a2"/>
</dbReference>
<name>A0ABQ1LAL4_9BACT</name>
<dbReference type="SUPFAM" id="SSF56935">
    <property type="entry name" value="Porins"/>
    <property type="match status" value="1"/>
</dbReference>
<gene>
    <name evidence="3" type="ORF">GCM10011506_03950</name>
</gene>
<dbReference type="InterPro" id="IPR041246">
    <property type="entry name" value="Bact_MG10"/>
</dbReference>
<dbReference type="SUPFAM" id="SSF48239">
    <property type="entry name" value="Terpenoid cyclases/Protein prenyltransferases"/>
    <property type="match status" value="1"/>
</dbReference>
<organism evidence="3 4">
    <name type="scientific">Marivirga lumbricoides</name>
    <dbReference type="NCBI Taxonomy" id="1046115"/>
    <lineage>
        <taxon>Bacteria</taxon>
        <taxon>Pseudomonadati</taxon>
        <taxon>Bacteroidota</taxon>
        <taxon>Cytophagia</taxon>
        <taxon>Cytophagales</taxon>
        <taxon>Marivirgaceae</taxon>
        <taxon>Marivirga</taxon>
    </lineage>
</organism>
<dbReference type="SUPFAM" id="SSF49464">
    <property type="entry name" value="Carboxypeptidase regulatory domain-like"/>
    <property type="match status" value="1"/>
</dbReference>
<dbReference type="InterPro" id="IPR008969">
    <property type="entry name" value="CarboxyPept-like_regulatory"/>
</dbReference>
<dbReference type="SMART" id="SM01360">
    <property type="entry name" value="A2M"/>
    <property type="match status" value="1"/>
</dbReference>
<dbReference type="Gene3D" id="2.170.130.10">
    <property type="entry name" value="TonB-dependent receptor, plug domain"/>
    <property type="match status" value="1"/>
</dbReference>
<dbReference type="PANTHER" id="PTHR40094:SF1">
    <property type="entry name" value="UBIQUITIN DOMAIN-CONTAINING PROTEIN"/>
    <property type="match status" value="1"/>
</dbReference>
<dbReference type="Gene3D" id="2.60.40.1930">
    <property type="match status" value="1"/>
</dbReference>
<dbReference type="NCBIfam" id="TIGR04057">
    <property type="entry name" value="SusC_RagA_signa"/>
    <property type="match status" value="1"/>
</dbReference>
<dbReference type="Pfam" id="PF01835">
    <property type="entry name" value="MG2"/>
    <property type="match status" value="1"/>
</dbReference>
<evidence type="ECO:0000313" key="3">
    <source>
        <dbReference type="EMBL" id="GGC21895.1"/>
    </source>
</evidence>
<reference evidence="4" key="1">
    <citation type="journal article" date="2019" name="Int. J. Syst. Evol. Microbiol.">
        <title>The Global Catalogue of Microorganisms (GCM) 10K type strain sequencing project: providing services to taxonomists for standard genome sequencing and annotation.</title>
        <authorList>
            <consortium name="The Broad Institute Genomics Platform"/>
            <consortium name="The Broad Institute Genome Sequencing Center for Infectious Disease"/>
            <person name="Wu L."/>
            <person name="Ma J."/>
        </authorList>
    </citation>
    <scope>NUCLEOTIDE SEQUENCE [LARGE SCALE GENOMIC DNA]</scope>
    <source>
        <strain evidence="4">CGMCC 1.10832</strain>
    </source>
</reference>
<comment type="similarity">
    <text evidence="1">Belongs to the protease inhibitor I39 (alpha-2-macroglobulin) family. Bacterial alpha-2-macroglobulin subfamily.</text>
</comment>
<sequence>MKKYTFLLFILIPIITNAQKKDNFFAKAWLQVYQYEMDDLPKSAAGLVDSIYKESIKRKKPKHRIKALIYQSKFSLILEEEAQLKIINNFKKEIQTVTSPEKNILKSLLAELYLDYYNQNRWQIRKRTKTEDKIDSVDFRTWDTETILSEVKLLFQQSLQPKNKLQNIPINDYYVLLDVKEDSSNYRPTIYDLLAHNALDFYAQEALSMDRPAQSSEVIDSNYFIAPLQVKIPQTEYFDPKIASLHLYQELLSLHTAKENIAATIVLQIDYLQYLKNNSYITGVNVLYEKVLNQLLLKYNENEAATLLIFELASHYFSQQQKSQALSLCNKAIDAFPKSKGAEYCQKLKEEILSPDLRIISEEVLSINQHSKLLVEYKNIDSIEFSLFKVKQEFINIYQLSHSDSAKAHFLATHPVLKSFTQVLTNPKDYIEHSTEVLLPPLPSGNYILLANAFDTSDKEIFACNNLQVSNLAIISTELKNEKRFQLINRNTGTPFANSTLVLYKSREEQPLTQLNTDAKGFATFPYPKAYTRLDVLAVHENDSLLLTNSYIGTYNDYNRNEAEVTARVKLLTDRSIYRPGQEVFFKAILMSEKNDKTEPVAGQYITVILENVNGEEVAHLRLKTNEFGSATGSFKLPETGLTGEYSLVAEEDNEEESEFYDYELDEFEYSSTTISVEEYKRPTFEVNFAPITASYSLNDSITTSGTATAFSGATLNNAKVTYAVTRKTEFKPWYYGEYSRPYFGEEEQEITSGETETDSEGNFQIDFKAIPDTDSEVSAQPVFIYEVTANVTDINGETRIATTEIKLAYHRLEATINLPKRINRNDQNFKFEVIIKNLNGQEADAKGEVKVYKLQGPEKLTIERYWQIPDLPVLSDKEYKEYFPHESHQTESDDQQWTLGEMLAVKQFNTEDAKEISLSPSQSWPLGKYVAQLETTDSLGNKIEAKTYFEVFDPKSKKLPEPQLFSIEKDKSDYSEGDKIQLTIGSSSPKLSITLDIERDHEIVESRIIHLSDEIKTIEIPAGNNEHGGFAILYSYANFNRYESGKMIIPVKKEIKPLKISTSTFRDKLLPGAEETWSFRVSGKKKAEKEAELLASMYDASLDQFKPHQWRFNPLQTPVYYSYRYSNPSGFGRSYFQSNFYRNNYYIAPTNNYNSFNWFGFSLFRNSYAQRQYLNKLRSVFFTTQTPTITQTSSNSVKKGYIAGKITDSKGAPLAGANIYVKGTDKGTLTNEQGKYSIQANTGDSIIITFIGLQNVTITIENKNVINVKMAADIQSLSEVVVVGYGVQREKRSLSSAVTVVEEEIMLDMVAPTEQQAFSANNTDDVEMVDLKIRGTSSIGSENPPLYIVDGVPVTEMDLSEEDIISMEVLKGEAATSIYGARAANGAVIITTKKGQAQMDKMLLEVQSRKDFKETAFFYPQLTTNKKGEVSFHFTAPESLTRWKLQLLAHNRSLSVGYKSLQAVTQKELMVSPNAPRFLRKGDILSLSTKITNLSAEPLSGKIALILEDAITGKSLNTAFENAAGQQNFSIAAKNTTEVNWEIKVPEQFDALQYKIVATTGNYSDGEQNIIPILPNKELVTESLPFTIRDSGEHRFTFKKLRENKSGTLSHHQLTFELTTNPIWNAIKSLPYLMEYPYECSEQIFSRYFANKLGSQILAENPVIQSVFDQWKEEGNFKSPLEENAELKSILIQETPWLRDAQNEAEQQKRIAMLFDLDKMDRQLTSAIDKLAQMQLSNGGFPWFSGNGIANRYITQYILTGLGQLQKITSSDADSKIRNIIQKGIQYLDAGIRKDYELLLENKKVYDNINLSDQHIGNYQVQAIYARSFFDEEIPTSSQKAYDYYINQSKEYRKAFDLKLRGMIALSHFRMGDKNLSYKILASLNENSITSEEMGMYWKENKNSYYWTQSPIETQALMIRLFEEVGQSDSSIHKDELKNIIQNLQIWLMQNKRSNQWSTTKATTQAIYALLQNNQEQLSEMDEVQVSLGSKTIDVAIKEKGAGYIKKSWKPTEIEQAMSNISVTKKNEGLAYGAVYWQYFEELDKIDANTEGPLKLTKKVFKVSRNDKGEILSEVTDSVQLKLGDKVRIRIVLKSDRNMEFLHMKDQRAAGLEPVDVISAYKWQDGLGYYQSTKDASTNFFFEELPKGVYVFEYDLLVNNAGLFLNGVTTIESMYAPEFKSHSEGIILQLNK</sequence>
<dbReference type="EMBL" id="BMEC01000001">
    <property type="protein sequence ID" value="GGC21895.1"/>
    <property type="molecule type" value="Genomic_DNA"/>
</dbReference>
<dbReference type="RefSeq" id="WP_188460129.1">
    <property type="nucleotide sequence ID" value="NZ_BAABHU010000001.1"/>
</dbReference>
<dbReference type="Pfam" id="PF17973">
    <property type="entry name" value="bMG10"/>
    <property type="match status" value="1"/>
</dbReference>
<dbReference type="InterPro" id="IPR008930">
    <property type="entry name" value="Terpenoid_cyclase/PrenylTrfase"/>
</dbReference>
<accession>A0ABQ1LAL4</accession>
<dbReference type="Pfam" id="PF00207">
    <property type="entry name" value="A2M"/>
    <property type="match status" value="1"/>
</dbReference>
<evidence type="ECO:0000313" key="4">
    <source>
        <dbReference type="Proteomes" id="UP000636010"/>
    </source>
</evidence>
<dbReference type="PANTHER" id="PTHR40094">
    <property type="entry name" value="ALPHA-2-MACROGLOBULIN HOMOLOG"/>
    <property type="match status" value="1"/>
</dbReference>